<proteinExistence type="predicted"/>
<dbReference type="InterPro" id="IPR036388">
    <property type="entry name" value="WH-like_DNA-bd_sf"/>
</dbReference>
<feature type="domain" description="HTH marR-type" evidence="1">
    <location>
        <begin position="1"/>
        <end position="146"/>
    </location>
</feature>
<accession>A0A0R2KB59</accession>
<evidence type="ECO:0000313" key="5">
    <source>
        <dbReference type="Proteomes" id="UP000190935"/>
    </source>
</evidence>
<dbReference type="GO" id="GO:0003700">
    <property type="term" value="F:DNA-binding transcription factor activity"/>
    <property type="evidence" value="ECO:0007669"/>
    <property type="project" value="InterPro"/>
</dbReference>
<dbReference type="Pfam" id="PF12802">
    <property type="entry name" value="MarR_2"/>
    <property type="match status" value="1"/>
</dbReference>
<evidence type="ECO:0000313" key="2">
    <source>
        <dbReference type="EMBL" id="KRN83703.1"/>
    </source>
</evidence>
<dbReference type="Gene3D" id="1.10.10.10">
    <property type="entry name" value="Winged helix-like DNA-binding domain superfamily/Winged helix DNA-binding domain"/>
    <property type="match status" value="1"/>
</dbReference>
<dbReference type="SUPFAM" id="SSF46785">
    <property type="entry name" value="Winged helix' DNA-binding domain"/>
    <property type="match status" value="1"/>
</dbReference>
<dbReference type="EMBL" id="LT630287">
    <property type="protein sequence ID" value="SFV41497.1"/>
    <property type="molecule type" value="Genomic_DNA"/>
</dbReference>
<dbReference type="AlphaFoldDB" id="A0A0R2KB59"/>
<dbReference type="InterPro" id="IPR039422">
    <property type="entry name" value="MarR/SlyA-like"/>
</dbReference>
<protein>
    <submittedName>
        <fullName evidence="2">MarR family transcriptional regulator</fullName>
    </submittedName>
</protein>
<dbReference type="SMART" id="SM00347">
    <property type="entry name" value="HTH_MARR"/>
    <property type="match status" value="1"/>
</dbReference>
<evidence type="ECO:0000313" key="4">
    <source>
        <dbReference type="Proteomes" id="UP000051491"/>
    </source>
</evidence>
<dbReference type="PATRIC" id="fig|89059.3.peg.1543"/>
<dbReference type="PANTHER" id="PTHR33164">
    <property type="entry name" value="TRANSCRIPTIONAL REGULATOR, MARR FAMILY"/>
    <property type="match status" value="1"/>
</dbReference>
<dbReference type="PROSITE" id="PS50995">
    <property type="entry name" value="HTH_MARR_2"/>
    <property type="match status" value="1"/>
</dbReference>
<dbReference type="RefSeq" id="WP_010497562.1">
    <property type="nucleotide sequence ID" value="NZ_CP173417.1"/>
</dbReference>
<dbReference type="EMBL" id="JQBK01000041">
    <property type="protein sequence ID" value="KRN83703.1"/>
    <property type="molecule type" value="Genomic_DNA"/>
</dbReference>
<reference evidence="3" key="2">
    <citation type="submission" date="2016-11" db="EMBL/GenBank/DDBJ databases">
        <authorList>
            <person name="Jaros S."/>
            <person name="Januszkiewicz K."/>
            <person name="Wedrychowicz H."/>
        </authorList>
    </citation>
    <scope>NUCLEOTIDE SEQUENCE [LARGE SCALE GENOMIC DNA]</scope>
    <source>
        <strain evidence="3">ACA-DC 1533</strain>
    </source>
</reference>
<dbReference type="Proteomes" id="UP000190935">
    <property type="component" value="Chromosome I"/>
</dbReference>
<name>A0A0R2KB59_9LACO</name>
<dbReference type="OrthoDB" id="2327306at2"/>
<dbReference type="KEGG" id="laca:LAC1533_2074"/>
<reference evidence="2 4" key="1">
    <citation type="journal article" date="2015" name="Genome Announc.">
        <title>Expanding the biotechnology potential of lactobacilli through comparative genomics of 213 strains and associated genera.</title>
        <authorList>
            <person name="Sun Z."/>
            <person name="Harris H.M."/>
            <person name="McCann A."/>
            <person name="Guo C."/>
            <person name="Argimon S."/>
            <person name="Zhang W."/>
            <person name="Yang X."/>
            <person name="Jeffery I.B."/>
            <person name="Cooney J.C."/>
            <person name="Kagawa T.F."/>
            <person name="Liu W."/>
            <person name="Song Y."/>
            <person name="Salvetti E."/>
            <person name="Wrobel A."/>
            <person name="Rasinkangas P."/>
            <person name="Parkhill J."/>
            <person name="Rea M.C."/>
            <person name="O'Sullivan O."/>
            <person name="Ritari J."/>
            <person name="Douillard F.P."/>
            <person name="Paul Ross R."/>
            <person name="Yang R."/>
            <person name="Briner A.E."/>
            <person name="Felis G.E."/>
            <person name="de Vos W.M."/>
            <person name="Barrangou R."/>
            <person name="Klaenhammer T.R."/>
            <person name="Caufield P.W."/>
            <person name="Cui Y."/>
            <person name="Zhang H."/>
            <person name="O'Toole P.W."/>
        </authorList>
    </citation>
    <scope>NUCLEOTIDE SEQUENCE [LARGE SCALE GENOMIC DNA]</scope>
    <source>
        <strain evidence="2 4">DSM 15353</strain>
    </source>
</reference>
<dbReference type="STRING" id="89059.LAC1533_2074"/>
<dbReference type="InterPro" id="IPR000835">
    <property type="entry name" value="HTH_MarR-typ"/>
</dbReference>
<reference evidence="5" key="3">
    <citation type="submission" date="2016-11" db="EMBL/GenBank/DDBJ databases">
        <authorList>
            <person name="Papadimitriou K."/>
        </authorList>
    </citation>
    <scope>NUCLEOTIDE SEQUENCE [LARGE SCALE GENOMIC DNA]</scope>
    <source>
        <strain evidence="5">ACA-DC 1533</strain>
    </source>
</reference>
<gene>
    <name evidence="2" type="ORF">IV43_GL001441</name>
    <name evidence="3" type="ORF">LAC1533_2074</name>
</gene>
<dbReference type="Proteomes" id="UP000051491">
    <property type="component" value="Unassembled WGS sequence"/>
</dbReference>
<evidence type="ECO:0000313" key="3">
    <source>
        <dbReference type="EMBL" id="SFV41497.1"/>
    </source>
</evidence>
<dbReference type="InterPro" id="IPR036390">
    <property type="entry name" value="WH_DNA-bd_sf"/>
</dbReference>
<dbReference type="PANTHER" id="PTHR33164:SF43">
    <property type="entry name" value="HTH-TYPE TRANSCRIPTIONAL REPRESSOR YETL"/>
    <property type="match status" value="1"/>
</dbReference>
<organism evidence="2 4">
    <name type="scientific">Ligilactobacillus acidipiscis</name>
    <dbReference type="NCBI Taxonomy" id="89059"/>
    <lineage>
        <taxon>Bacteria</taxon>
        <taxon>Bacillati</taxon>
        <taxon>Bacillota</taxon>
        <taxon>Bacilli</taxon>
        <taxon>Lactobacillales</taxon>
        <taxon>Lactobacillaceae</taxon>
        <taxon>Ligilactobacillus</taxon>
    </lineage>
</organism>
<sequence>MAISQEILQKYNHLLALDDDDDQEKRWLSTQDPHAQGLRTSHFHILSYLLAHPDATAKEISQEFSILRGTLSKRMSLLIKRELVCAHTDANDGRSKHYSLLPAGVKIARLHEELLRQKNAQLTKVLQTFDKDDLATIAQFLTQVADAEEHMHYQ</sequence>
<dbReference type="GO" id="GO:0006950">
    <property type="term" value="P:response to stress"/>
    <property type="evidence" value="ECO:0007669"/>
    <property type="project" value="TreeGrafter"/>
</dbReference>
<evidence type="ECO:0000259" key="1">
    <source>
        <dbReference type="PROSITE" id="PS50995"/>
    </source>
</evidence>